<dbReference type="Gene3D" id="1.20.120.530">
    <property type="entry name" value="GntR ligand-binding domain-like"/>
    <property type="match status" value="1"/>
</dbReference>
<dbReference type="InterPro" id="IPR000524">
    <property type="entry name" value="Tscrpt_reg_HTH_GntR"/>
</dbReference>
<keyword evidence="6" id="KW-1185">Reference proteome</keyword>
<dbReference type="InterPro" id="IPR036388">
    <property type="entry name" value="WH-like_DNA-bd_sf"/>
</dbReference>
<dbReference type="SUPFAM" id="SSF46785">
    <property type="entry name" value="Winged helix' DNA-binding domain"/>
    <property type="match status" value="1"/>
</dbReference>
<dbReference type="CDD" id="cd07377">
    <property type="entry name" value="WHTH_GntR"/>
    <property type="match status" value="1"/>
</dbReference>
<evidence type="ECO:0000256" key="1">
    <source>
        <dbReference type="ARBA" id="ARBA00023015"/>
    </source>
</evidence>
<protein>
    <submittedName>
        <fullName evidence="5">GntR family transcriptional regulator</fullName>
    </submittedName>
</protein>
<keyword evidence="2" id="KW-0238">DNA-binding</keyword>
<dbReference type="InterPro" id="IPR008920">
    <property type="entry name" value="TF_FadR/GntR_C"/>
</dbReference>
<evidence type="ECO:0000256" key="2">
    <source>
        <dbReference type="ARBA" id="ARBA00023125"/>
    </source>
</evidence>
<dbReference type="InterPro" id="IPR036390">
    <property type="entry name" value="WH_DNA-bd_sf"/>
</dbReference>
<name>A0ABT1SG30_9FIRM</name>
<sequence length="208" mass="24029">MNNNIIATSDEVTEKLRDAIISGEFVPCQRLIEDTLAMKFETSRTPIREAIRKLASVGLVKIEPYKGAIVADVNADEIREIYAVRASLEGLAVKLATPNISKEVIDDLENMIKEMEKSVEQKDRKDFEKWNVEFHLTIYTYCQNKILFNLIRDLLDRTVLFRRSSWESERNLRTVIKSHREILSAIIKGDAEKAKNITEDHTRLYITD</sequence>
<dbReference type="Pfam" id="PF00392">
    <property type="entry name" value="GntR"/>
    <property type="match status" value="1"/>
</dbReference>
<organism evidence="5 6">
    <name type="scientific">Tissierella carlieri</name>
    <dbReference type="NCBI Taxonomy" id="689904"/>
    <lineage>
        <taxon>Bacteria</taxon>
        <taxon>Bacillati</taxon>
        <taxon>Bacillota</taxon>
        <taxon>Tissierellia</taxon>
        <taxon>Tissierellales</taxon>
        <taxon>Tissierellaceae</taxon>
        <taxon>Tissierella</taxon>
    </lineage>
</organism>
<dbReference type="SMART" id="SM00895">
    <property type="entry name" value="FCD"/>
    <property type="match status" value="1"/>
</dbReference>
<dbReference type="RefSeq" id="WP_256312905.1">
    <property type="nucleotide sequence ID" value="NZ_JANGAC010000022.1"/>
</dbReference>
<dbReference type="PROSITE" id="PS50949">
    <property type="entry name" value="HTH_GNTR"/>
    <property type="match status" value="1"/>
</dbReference>
<proteinExistence type="predicted"/>
<dbReference type="EMBL" id="JANGAC010000022">
    <property type="protein sequence ID" value="MCQ4925435.1"/>
    <property type="molecule type" value="Genomic_DNA"/>
</dbReference>
<dbReference type="Pfam" id="PF07729">
    <property type="entry name" value="FCD"/>
    <property type="match status" value="1"/>
</dbReference>
<feature type="domain" description="HTH gntR-type" evidence="4">
    <location>
        <begin position="6"/>
        <end position="73"/>
    </location>
</feature>
<dbReference type="PANTHER" id="PTHR43537:SF24">
    <property type="entry name" value="GLUCONATE OPERON TRANSCRIPTIONAL REPRESSOR"/>
    <property type="match status" value="1"/>
</dbReference>
<dbReference type="InterPro" id="IPR011711">
    <property type="entry name" value="GntR_C"/>
</dbReference>
<reference evidence="5 6" key="1">
    <citation type="submission" date="2022-06" db="EMBL/GenBank/DDBJ databases">
        <title>Isolation of gut microbiota from human fecal samples.</title>
        <authorList>
            <person name="Pamer E.G."/>
            <person name="Barat B."/>
            <person name="Waligurski E."/>
            <person name="Medina S."/>
            <person name="Paddock L."/>
            <person name="Mostad J."/>
        </authorList>
    </citation>
    <scope>NUCLEOTIDE SEQUENCE [LARGE SCALE GENOMIC DNA]</scope>
    <source>
        <strain evidence="5 6">DFI.7.95</strain>
    </source>
</reference>
<dbReference type="SMART" id="SM00345">
    <property type="entry name" value="HTH_GNTR"/>
    <property type="match status" value="1"/>
</dbReference>
<evidence type="ECO:0000313" key="5">
    <source>
        <dbReference type="EMBL" id="MCQ4925435.1"/>
    </source>
</evidence>
<accession>A0ABT1SG30</accession>
<keyword evidence="3" id="KW-0804">Transcription</keyword>
<gene>
    <name evidence="5" type="ORF">NE686_20185</name>
</gene>
<dbReference type="SUPFAM" id="SSF48008">
    <property type="entry name" value="GntR ligand-binding domain-like"/>
    <property type="match status" value="1"/>
</dbReference>
<dbReference type="PANTHER" id="PTHR43537">
    <property type="entry name" value="TRANSCRIPTIONAL REGULATOR, GNTR FAMILY"/>
    <property type="match status" value="1"/>
</dbReference>
<comment type="caution">
    <text evidence="5">The sequence shown here is derived from an EMBL/GenBank/DDBJ whole genome shotgun (WGS) entry which is preliminary data.</text>
</comment>
<evidence type="ECO:0000259" key="4">
    <source>
        <dbReference type="PROSITE" id="PS50949"/>
    </source>
</evidence>
<dbReference type="Gene3D" id="1.10.10.10">
    <property type="entry name" value="Winged helix-like DNA-binding domain superfamily/Winged helix DNA-binding domain"/>
    <property type="match status" value="1"/>
</dbReference>
<dbReference type="Proteomes" id="UP001524478">
    <property type="component" value="Unassembled WGS sequence"/>
</dbReference>
<evidence type="ECO:0000313" key="6">
    <source>
        <dbReference type="Proteomes" id="UP001524478"/>
    </source>
</evidence>
<evidence type="ECO:0000256" key="3">
    <source>
        <dbReference type="ARBA" id="ARBA00023163"/>
    </source>
</evidence>
<keyword evidence="1" id="KW-0805">Transcription regulation</keyword>